<evidence type="ECO:0000313" key="3">
    <source>
        <dbReference type="Proteomes" id="UP000077202"/>
    </source>
</evidence>
<feature type="compositionally biased region" description="Basic and acidic residues" evidence="1">
    <location>
        <begin position="65"/>
        <end position="80"/>
    </location>
</feature>
<feature type="compositionally biased region" description="Basic and acidic residues" evidence="1">
    <location>
        <begin position="1"/>
        <end position="36"/>
    </location>
</feature>
<sequence length="127" mass="13451">MALNHGKEHGGTEEALGDEKEQWKEEEGSEDGRGEVAELEDEWAEWAEVAGLEDGLGEVAASGDDDGRRVGSDGRGGSDGRKKRPPSTEGKHIADKNMKLSNFAGTSITDGCFVILFTVCSTGSVLP</sequence>
<evidence type="ECO:0000256" key="1">
    <source>
        <dbReference type="SAM" id="MobiDB-lite"/>
    </source>
</evidence>
<dbReference type="Proteomes" id="UP000077202">
    <property type="component" value="Unassembled WGS sequence"/>
</dbReference>
<evidence type="ECO:0000313" key="2">
    <source>
        <dbReference type="EMBL" id="OAE19984.1"/>
    </source>
</evidence>
<dbReference type="AlphaFoldDB" id="A0A176VGG4"/>
<feature type="region of interest" description="Disordered" evidence="1">
    <location>
        <begin position="1"/>
        <end position="97"/>
    </location>
</feature>
<reference evidence="2" key="1">
    <citation type="submission" date="2016-03" db="EMBL/GenBank/DDBJ databases">
        <title>Mechanisms controlling the formation of the plant cell surface in tip-growing cells are functionally conserved among land plants.</title>
        <authorList>
            <person name="Honkanen S."/>
            <person name="Jones V.A."/>
            <person name="Morieri G."/>
            <person name="Champion C."/>
            <person name="Hetherington A.J."/>
            <person name="Kelly S."/>
            <person name="Saint-Marcoux D."/>
            <person name="Proust H."/>
            <person name="Prescott H."/>
            <person name="Dolan L."/>
        </authorList>
    </citation>
    <scope>NUCLEOTIDE SEQUENCE [LARGE SCALE GENOMIC DNA]</scope>
    <source>
        <tissue evidence="2">Whole gametophyte</tissue>
    </source>
</reference>
<accession>A0A176VGG4</accession>
<keyword evidence="3" id="KW-1185">Reference proteome</keyword>
<name>A0A176VGG4_MARPO</name>
<organism evidence="2 3">
    <name type="scientific">Marchantia polymorpha subsp. ruderalis</name>
    <dbReference type="NCBI Taxonomy" id="1480154"/>
    <lineage>
        <taxon>Eukaryota</taxon>
        <taxon>Viridiplantae</taxon>
        <taxon>Streptophyta</taxon>
        <taxon>Embryophyta</taxon>
        <taxon>Marchantiophyta</taxon>
        <taxon>Marchantiopsida</taxon>
        <taxon>Marchantiidae</taxon>
        <taxon>Marchantiales</taxon>
        <taxon>Marchantiaceae</taxon>
        <taxon>Marchantia</taxon>
    </lineage>
</organism>
<protein>
    <submittedName>
        <fullName evidence="2">Uncharacterized protein</fullName>
    </submittedName>
</protein>
<dbReference type="EMBL" id="LVLJ01003727">
    <property type="protein sequence ID" value="OAE19984.1"/>
    <property type="molecule type" value="Genomic_DNA"/>
</dbReference>
<proteinExistence type="predicted"/>
<comment type="caution">
    <text evidence="2">The sequence shown here is derived from an EMBL/GenBank/DDBJ whole genome shotgun (WGS) entry which is preliminary data.</text>
</comment>
<gene>
    <name evidence="2" type="ORF">AXG93_4805s1000</name>
</gene>